<keyword evidence="7" id="KW-0547">Nucleotide-binding</keyword>
<evidence type="ECO:0000256" key="1">
    <source>
        <dbReference type="ARBA" id="ARBA00004651"/>
    </source>
</evidence>
<reference evidence="7 8" key="1">
    <citation type="submission" date="2019-08" db="EMBL/GenBank/DDBJ databases">
        <title>In-depth cultivation of the pig gut microbiome towards novel bacterial diversity and tailored functional studies.</title>
        <authorList>
            <person name="Wylensek D."/>
            <person name="Hitch T.C.A."/>
            <person name="Clavel T."/>
        </authorList>
    </citation>
    <scope>NUCLEOTIDE SEQUENCE [LARGE SCALE GENOMIC DNA]</scope>
    <source>
        <strain evidence="7 8">WCA-380-WT-2B</strain>
    </source>
</reference>
<dbReference type="AlphaFoldDB" id="A0A6N7VTX3"/>
<dbReference type="InterPro" id="IPR011527">
    <property type="entry name" value="ABC1_TM_dom"/>
</dbReference>
<keyword evidence="4 5" id="KW-0472">Membrane</keyword>
<dbReference type="EMBL" id="VULQ01000003">
    <property type="protein sequence ID" value="MSS77523.1"/>
    <property type="molecule type" value="Genomic_DNA"/>
</dbReference>
<proteinExistence type="predicted"/>
<comment type="caution">
    <text evidence="7">The sequence shown here is derived from an EMBL/GenBank/DDBJ whole genome shotgun (WGS) entry which is preliminary data.</text>
</comment>
<feature type="transmembrane region" description="Helical" evidence="5">
    <location>
        <begin position="152"/>
        <end position="170"/>
    </location>
</feature>
<dbReference type="Proteomes" id="UP000441925">
    <property type="component" value="Unassembled WGS sequence"/>
</dbReference>
<keyword evidence="7" id="KW-0067">ATP-binding</keyword>
<evidence type="ECO:0000313" key="7">
    <source>
        <dbReference type="EMBL" id="MSS77523.1"/>
    </source>
</evidence>
<dbReference type="Gene3D" id="1.20.1560.10">
    <property type="entry name" value="ABC transporter type 1, transmembrane domain"/>
    <property type="match status" value="1"/>
</dbReference>
<organism evidence="7 8">
    <name type="scientific">Anaerococcus porci</name>
    <dbReference type="NCBI Taxonomy" id="2652269"/>
    <lineage>
        <taxon>Bacteria</taxon>
        <taxon>Bacillati</taxon>
        <taxon>Bacillota</taxon>
        <taxon>Tissierellia</taxon>
        <taxon>Tissierellales</taxon>
        <taxon>Peptoniphilaceae</taxon>
        <taxon>Anaerococcus</taxon>
    </lineage>
</organism>
<dbReference type="InterPro" id="IPR036640">
    <property type="entry name" value="ABC1_TM_sf"/>
</dbReference>
<dbReference type="GO" id="GO:0005886">
    <property type="term" value="C:plasma membrane"/>
    <property type="evidence" value="ECO:0007669"/>
    <property type="project" value="UniProtKB-SubCell"/>
</dbReference>
<accession>A0A6N7VTX3</accession>
<dbReference type="PROSITE" id="PS50929">
    <property type="entry name" value="ABC_TM1F"/>
    <property type="match status" value="1"/>
</dbReference>
<dbReference type="SUPFAM" id="SSF90123">
    <property type="entry name" value="ABC transporter transmembrane region"/>
    <property type="match status" value="1"/>
</dbReference>
<feature type="transmembrane region" description="Helical" evidence="5">
    <location>
        <begin position="14"/>
        <end position="35"/>
    </location>
</feature>
<evidence type="ECO:0000256" key="2">
    <source>
        <dbReference type="ARBA" id="ARBA00022692"/>
    </source>
</evidence>
<sequence length="173" mass="20480">MMLKFWKYTNKKEFIKLLLIRVIVISLTLLNPLIISKAIDSAINKNIKYAIIYILSMLLISIFVHFFYVLEDYYFGINDLEAYINQFSQINNLLKVYDNKKNNLDKARMTQELGQNFEIVQPFIYRNILEIIINISKFIVTCFIVYFISKWILLAFLIIIPISAIVSYKVRSI</sequence>
<feature type="domain" description="ABC transmembrane type-1" evidence="6">
    <location>
        <begin position="17"/>
        <end position="173"/>
    </location>
</feature>
<comment type="subcellular location">
    <subcellularLocation>
        <location evidence="1">Cell membrane</location>
        <topology evidence="1">Multi-pass membrane protein</topology>
    </subcellularLocation>
</comment>
<name>A0A6N7VTX3_9FIRM</name>
<dbReference type="GO" id="GO:0140359">
    <property type="term" value="F:ABC-type transporter activity"/>
    <property type="evidence" value="ECO:0007669"/>
    <property type="project" value="InterPro"/>
</dbReference>
<keyword evidence="3 5" id="KW-1133">Transmembrane helix</keyword>
<keyword evidence="8" id="KW-1185">Reference proteome</keyword>
<gene>
    <name evidence="7" type="ORF">FYJ26_03725</name>
</gene>
<keyword evidence="2 5" id="KW-0812">Transmembrane</keyword>
<protein>
    <submittedName>
        <fullName evidence="7">ABC transporter ATP-binding protein</fullName>
    </submittedName>
</protein>
<evidence type="ECO:0000259" key="6">
    <source>
        <dbReference type="PROSITE" id="PS50929"/>
    </source>
</evidence>
<dbReference type="GO" id="GO:0005524">
    <property type="term" value="F:ATP binding"/>
    <property type="evidence" value="ECO:0007669"/>
    <property type="project" value="UniProtKB-KW"/>
</dbReference>
<feature type="transmembrane region" description="Helical" evidence="5">
    <location>
        <begin position="47"/>
        <end position="70"/>
    </location>
</feature>
<evidence type="ECO:0000256" key="3">
    <source>
        <dbReference type="ARBA" id="ARBA00022989"/>
    </source>
</evidence>
<evidence type="ECO:0000256" key="4">
    <source>
        <dbReference type="ARBA" id="ARBA00023136"/>
    </source>
</evidence>
<dbReference type="RefSeq" id="WP_154539741.1">
    <property type="nucleotide sequence ID" value="NZ_JAXDSU010000058.1"/>
</dbReference>
<evidence type="ECO:0000313" key="8">
    <source>
        <dbReference type="Proteomes" id="UP000441925"/>
    </source>
</evidence>
<evidence type="ECO:0000256" key="5">
    <source>
        <dbReference type="SAM" id="Phobius"/>
    </source>
</evidence>